<dbReference type="InterPro" id="IPR014777">
    <property type="entry name" value="4pyrrole_Mease_sub1"/>
</dbReference>
<dbReference type="CDD" id="cd11648">
    <property type="entry name" value="RsmI"/>
    <property type="match status" value="1"/>
</dbReference>
<dbReference type="SUPFAM" id="SSF53790">
    <property type="entry name" value="Tetrapyrrole methylase"/>
    <property type="match status" value="1"/>
</dbReference>
<organism evidence="7">
    <name type="scientific">marine sediment metagenome</name>
    <dbReference type="NCBI Taxonomy" id="412755"/>
    <lineage>
        <taxon>unclassified sequences</taxon>
        <taxon>metagenomes</taxon>
        <taxon>ecological metagenomes</taxon>
    </lineage>
</organism>
<keyword evidence="5" id="KW-0949">S-adenosyl-L-methionine</keyword>
<dbReference type="Gene3D" id="3.30.950.10">
    <property type="entry name" value="Methyltransferase, Cobalt-precorrin-4 Transmethylase, Domain 2"/>
    <property type="match status" value="1"/>
</dbReference>
<comment type="caution">
    <text evidence="7">The sequence shown here is derived from an EMBL/GenBank/DDBJ whole genome shotgun (WGS) entry which is preliminary data.</text>
</comment>
<protein>
    <recommendedName>
        <fullName evidence="6">Tetrapyrrole methylase domain-containing protein</fullName>
    </recommendedName>
</protein>
<dbReference type="AlphaFoldDB" id="X1F1F4"/>
<dbReference type="InterPro" id="IPR014776">
    <property type="entry name" value="4pyrrole_Mease_sub2"/>
</dbReference>
<evidence type="ECO:0000256" key="4">
    <source>
        <dbReference type="ARBA" id="ARBA00022679"/>
    </source>
</evidence>
<dbReference type="Gene3D" id="3.40.1010.10">
    <property type="entry name" value="Cobalt-precorrin-4 Transmethylase, Domain 1"/>
    <property type="match status" value="1"/>
</dbReference>
<dbReference type="FunFam" id="3.30.950.10:FF:000002">
    <property type="entry name" value="Ribosomal RNA small subunit methyltransferase I"/>
    <property type="match status" value="1"/>
</dbReference>
<dbReference type="InterPro" id="IPR035996">
    <property type="entry name" value="4pyrrol_Methylase_sf"/>
</dbReference>
<dbReference type="PANTHER" id="PTHR46111">
    <property type="entry name" value="RIBOSOMAL RNA SMALL SUBUNIT METHYLTRANSFERASE I"/>
    <property type="match status" value="1"/>
</dbReference>
<keyword evidence="2" id="KW-0698">rRNA processing</keyword>
<keyword evidence="3" id="KW-0489">Methyltransferase</keyword>
<dbReference type="GO" id="GO:0006364">
    <property type="term" value="P:rRNA processing"/>
    <property type="evidence" value="ECO:0007669"/>
    <property type="project" value="UniProtKB-KW"/>
</dbReference>
<dbReference type="Pfam" id="PF00590">
    <property type="entry name" value="TP_methylase"/>
    <property type="match status" value="1"/>
</dbReference>
<feature type="non-terminal residue" evidence="7">
    <location>
        <position position="1"/>
    </location>
</feature>
<dbReference type="NCBIfam" id="TIGR00096">
    <property type="entry name" value="16S rRNA (cytidine(1402)-2'-O)-methyltransferase"/>
    <property type="match status" value="1"/>
</dbReference>
<sequence length="233" mass="26083">IGNLEDISLRALRTLREVKLIAAEDTRKTKRLLITYDIKTPVTSYHEHNKWTKLGYILNRLEGEDVALVSNAGMPGISDPGYELIVAANQRGISVVPIPGPSVVITALVISGLPTDRFSYIGFLPRKVGARRRLLESIADEQGTIVALESPHRLLAALNDILLVLGDRRVAVCRELTKIHEEVFRSTISQAIEHFTEPRGEFTLVIEGKKERDKPQLTEDIERQLHHMRLSGV</sequence>
<keyword evidence="1" id="KW-0963">Cytoplasm</keyword>
<dbReference type="PANTHER" id="PTHR46111:SF1">
    <property type="entry name" value="RIBOSOMAL RNA SMALL SUBUNIT METHYLTRANSFERASE I"/>
    <property type="match status" value="1"/>
</dbReference>
<proteinExistence type="inferred from homology"/>
<evidence type="ECO:0000256" key="1">
    <source>
        <dbReference type="ARBA" id="ARBA00022490"/>
    </source>
</evidence>
<evidence type="ECO:0000256" key="3">
    <source>
        <dbReference type="ARBA" id="ARBA00022603"/>
    </source>
</evidence>
<dbReference type="InterPro" id="IPR008189">
    <property type="entry name" value="rRNA_ssu_MeTfrase_I"/>
</dbReference>
<feature type="non-terminal residue" evidence="7">
    <location>
        <position position="233"/>
    </location>
</feature>
<dbReference type="PIRSF" id="PIRSF005917">
    <property type="entry name" value="MTase_YraL"/>
    <property type="match status" value="1"/>
</dbReference>
<dbReference type="InterPro" id="IPR018063">
    <property type="entry name" value="SAM_MeTrfase_RsmI_CS"/>
</dbReference>
<accession>X1F1F4</accession>
<reference evidence="7" key="1">
    <citation type="journal article" date="2014" name="Front. Microbiol.">
        <title>High frequency of phylogenetically diverse reductive dehalogenase-homologous genes in deep subseafloor sedimentary metagenomes.</title>
        <authorList>
            <person name="Kawai M."/>
            <person name="Futagami T."/>
            <person name="Toyoda A."/>
            <person name="Takaki Y."/>
            <person name="Nishi S."/>
            <person name="Hori S."/>
            <person name="Arai W."/>
            <person name="Tsubouchi T."/>
            <person name="Morono Y."/>
            <person name="Uchiyama I."/>
            <person name="Ito T."/>
            <person name="Fujiyama A."/>
            <person name="Inagaki F."/>
            <person name="Takami H."/>
        </authorList>
    </citation>
    <scope>NUCLEOTIDE SEQUENCE</scope>
    <source>
        <strain evidence="7">Expedition CK06-06</strain>
    </source>
</reference>
<name>X1F1F4_9ZZZZ</name>
<dbReference type="HAMAP" id="MF_01877">
    <property type="entry name" value="16SrRNA_methyltr_I"/>
    <property type="match status" value="1"/>
</dbReference>
<dbReference type="PROSITE" id="PS01296">
    <property type="entry name" value="RSMI"/>
    <property type="match status" value="1"/>
</dbReference>
<dbReference type="GO" id="GO:0032259">
    <property type="term" value="P:methylation"/>
    <property type="evidence" value="ECO:0007669"/>
    <property type="project" value="UniProtKB-KW"/>
</dbReference>
<dbReference type="GO" id="GO:0008168">
    <property type="term" value="F:methyltransferase activity"/>
    <property type="evidence" value="ECO:0007669"/>
    <property type="project" value="UniProtKB-KW"/>
</dbReference>
<dbReference type="EMBL" id="BARU01004727">
    <property type="protein sequence ID" value="GAH23214.1"/>
    <property type="molecule type" value="Genomic_DNA"/>
</dbReference>
<dbReference type="InterPro" id="IPR000878">
    <property type="entry name" value="4pyrrol_Mease"/>
</dbReference>
<keyword evidence="4" id="KW-0808">Transferase</keyword>
<feature type="domain" description="Tetrapyrrole methylase" evidence="6">
    <location>
        <begin position="1"/>
        <end position="191"/>
    </location>
</feature>
<evidence type="ECO:0000313" key="7">
    <source>
        <dbReference type="EMBL" id="GAH23214.1"/>
    </source>
</evidence>
<evidence type="ECO:0000256" key="2">
    <source>
        <dbReference type="ARBA" id="ARBA00022552"/>
    </source>
</evidence>
<evidence type="ECO:0000259" key="6">
    <source>
        <dbReference type="Pfam" id="PF00590"/>
    </source>
</evidence>
<evidence type="ECO:0000256" key="5">
    <source>
        <dbReference type="ARBA" id="ARBA00022691"/>
    </source>
</evidence>
<gene>
    <name evidence="7" type="ORF">S03H2_09347</name>
</gene>